<sequence>MITRDTMSTLTMAITSAKVTRPRGVEGVLTVGLVIPDAPDAPLDPTRSSLASARGSGKVTSRGIRLPPIPELFDTMGT</sequence>
<dbReference type="AlphaFoldDB" id="A0A6J6M1Y7"/>
<name>A0A6J6M1Y7_9ZZZZ</name>
<dbReference type="EMBL" id="CAEZWR010000092">
    <property type="protein sequence ID" value="CAB4666864.1"/>
    <property type="molecule type" value="Genomic_DNA"/>
</dbReference>
<proteinExistence type="predicted"/>
<protein>
    <submittedName>
        <fullName evidence="2">Unannotated protein</fullName>
    </submittedName>
</protein>
<gene>
    <name evidence="2" type="ORF">UFOPK2282_00868</name>
</gene>
<reference evidence="2" key="1">
    <citation type="submission" date="2020-05" db="EMBL/GenBank/DDBJ databases">
        <authorList>
            <person name="Chiriac C."/>
            <person name="Salcher M."/>
            <person name="Ghai R."/>
            <person name="Kavagutti S V."/>
        </authorList>
    </citation>
    <scope>NUCLEOTIDE SEQUENCE</scope>
</reference>
<organism evidence="2">
    <name type="scientific">freshwater metagenome</name>
    <dbReference type="NCBI Taxonomy" id="449393"/>
    <lineage>
        <taxon>unclassified sequences</taxon>
        <taxon>metagenomes</taxon>
        <taxon>ecological metagenomes</taxon>
    </lineage>
</organism>
<evidence type="ECO:0000313" key="2">
    <source>
        <dbReference type="EMBL" id="CAB4666864.1"/>
    </source>
</evidence>
<evidence type="ECO:0000256" key="1">
    <source>
        <dbReference type="SAM" id="MobiDB-lite"/>
    </source>
</evidence>
<feature type="region of interest" description="Disordered" evidence="1">
    <location>
        <begin position="40"/>
        <end position="78"/>
    </location>
</feature>
<accession>A0A6J6M1Y7</accession>